<comment type="caution">
    <text evidence="1">The sequence shown here is derived from an EMBL/GenBank/DDBJ whole genome shotgun (WGS) entry which is preliminary data.</text>
</comment>
<protein>
    <recommendedName>
        <fullName evidence="3">DUF885 domain-containing protein</fullName>
    </recommendedName>
</protein>
<dbReference type="PANTHER" id="PTHR33361">
    <property type="entry name" value="GLR0591 PROTEIN"/>
    <property type="match status" value="1"/>
</dbReference>
<evidence type="ECO:0000313" key="1">
    <source>
        <dbReference type="EMBL" id="GAA0233166.1"/>
    </source>
</evidence>
<keyword evidence="2" id="KW-1185">Reference proteome</keyword>
<name>A0ABN0TYL0_9PSEU</name>
<dbReference type="PANTHER" id="PTHR33361:SF2">
    <property type="entry name" value="DUF885 DOMAIN-CONTAINING PROTEIN"/>
    <property type="match status" value="1"/>
</dbReference>
<gene>
    <name evidence="1" type="ORF">GCM10010492_35000</name>
</gene>
<sequence>MTDLATLSADYFADLLAFDPFGATAFGAPGHDDAVPDPSRAADRAQADRLAAFQARLDALTPPEDAVTPQDPVTRDMLERLHADQRAELATGLGVGAFEVGVTGTIAGPQNAVFAVVPTVRPAGEEAFAAYLRRLSALGGYFDALGARYEQAAREGRHSTATGVRQAVEQLRAYLASPLTGDPFLRPAAGDPDRLDRVAAAVARGVRPAVARFTGTLAALAGRDDDRVGICHVPGGDEAYAAATRSHTSTSLSPEELHRLGLDQLARTHEEFAALGGRVFGTSDVTEVLRRLREDTSLRFDTAEQIVATATAALDRARAALPRWFHRYDIAPCEVRPMHEVEAENCTLAYYLPPADDGSRPGAHVVNTHDPRSRPRYEYEALAFHESVPGHHLQLALAQSSGDLPGFRRFSYVTAHAEGWGLYSERLADEMGLYSDDLTRMGMLSFDAWRASRLVVDTGMHHFGWSRDRAVAFLRDGTALSERNVRNEIDRYIAWPGQATAYLVGRLRIEELRARAERALGARFDIRDFHHQVLANGAVPLDTLTTVVDRWIAG</sequence>
<dbReference type="EMBL" id="BAAABU010000006">
    <property type="protein sequence ID" value="GAA0233166.1"/>
    <property type="molecule type" value="Genomic_DNA"/>
</dbReference>
<dbReference type="Pfam" id="PF05960">
    <property type="entry name" value="DUF885"/>
    <property type="match status" value="1"/>
</dbReference>
<accession>A0ABN0TYL0</accession>
<evidence type="ECO:0008006" key="3">
    <source>
        <dbReference type="Google" id="ProtNLM"/>
    </source>
</evidence>
<reference evidence="1 2" key="1">
    <citation type="journal article" date="2019" name="Int. J. Syst. Evol. Microbiol.">
        <title>The Global Catalogue of Microorganisms (GCM) 10K type strain sequencing project: providing services to taxonomists for standard genome sequencing and annotation.</title>
        <authorList>
            <consortium name="The Broad Institute Genomics Platform"/>
            <consortium name="The Broad Institute Genome Sequencing Center for Infectious Disease"/>
            <person name="Wu L."/>
            <person name="Ma J."/>
        </authorList>
    </citation>
    <scope>NUCLEOTIDE SEQUENCE [LARGE SCALE GENOMIC DNA]</scope>
    <source>
        <strain evidence="1 2">JCM 3380</strain>
    </source>
</reference>
<dbReference type="InterPro" id="IPR010281">
    <property type="entry name" value="DUF885"/>
</dbReference>
<organism evidence="1 2">
    <name type="scientific">Saccharothrix mutabilis subsp. mutabilis</name>
    <dbReference type="NCBI Taxonomy" id="66855"/>
    <lineage>
        <taxon>Bacteria</taxon>
        <taxon>Bacillati</taxon>
        <taxon>Actinomycetota</taxon>
        <taxon>Actinomycetes</taxon>
        <taxon>Pseudonocardiales</taxon>
        <taxon>Pseudonocardiaceae</taxon>
        <taxon>Saccharothrix</taxon>
    </lineage>
</organism>
<proteinExistence type="predicted"/>
<dbReference type="Proteomes" id="UP001500416">
    <property type="component" value="Unassembled WGS sequence"/>
</dbReference>
<evidence type="ECO:0000313" key="2">
    <source>
        <dbReference type="Proteomes" id="UP001500416"/>
    </source>
</evidence>
<dbReference type="RefSeq" id="WP_343934888.1">
    <property type="nucleotide sequence ID" value="NZ_BAAABU010000006.1"/>
</dbReference>